<accession>A0A4Q2DQW9</accession>
<dbReference type="EMBL" id="SDEE01000061">
    <property type="protein sequence ID" value="RXW22780.1"/>
    <property type="molecule type" value="Genomic_DNA"/>
</dbReference>
<evidence type="ECO:0000256" key="1">
    <source>
        <dbReference type="SAM" id="MobiDB-lite"/>
    </source>
</evidence>
<keyword evidence="3" id="KW-1185">Reference proteome</keyword>
<proteinExistence type="predicted"/>
<gene>
    <name evidence="2" type="ORF">EST38_g3091</name>
</gene>
<dbReference type="OrthoDB" id="2635672at2759"/>
<feature type="compositionally biased region" description="Polar residues" evidence="1">
    <location>
        <begin position="51"/>
        <end position="94"/>
    </location>
</feature>
<feature type="region of interest" description="Disordered" evidence="1">
    <location>
        <begin position="41"/>
        <end position="99"/>
    </location>
</feature>
<feature type="region of interest" description="Disordered" evidence="1">
    <location>
        <begin position="1"/>
        <end position="25"/>
    </location>
</feature>
<reference evidence="2 3" key="1">
    <citation type="submission" date="2019-01" db="EMBL/GenBank/DDBJ databases">
        <title>Draft genome sequence of Psathyrella aberdarensis IHI B618.</title>
        <authorList>
            <person name="Buettner E."/>
            <person name="Kellner H."/>
        </authorList>
    </citation>
    <scope>NUCLEOTIDE SEQUENCE [LARGE SCALE GENOMIC DNA]</scope>
    <source>
        <strain evidence="2 3">IHI B618</strain>
    </source>
</reference>
<dbReference type="Proteomes" id="UP000290288">
    <property type="component" value="Unassembled WGS sequence"/>
</dbReference>
<sequence length="401" mass="45282">MEENTVPQAEAPEGKPNKPLAAKERKRQLRLLKWVEFFSAKNKKSHHAETPVSSTAKYDSNNSKTPSPGLNRTQTHNPNNDRSQSKIFTPTSTRVPPKPKLQSLTLQSYIFLTSPSFLNWTNQALSWCASTLTHLELQCAEAPSEIWCKFLSKLKLPSLIAFRIASGVLFLKEANVQGSDILGFLSRHPGIQKLSLHGIQVTACLSATPDSGKPILPNLTEVTAHPIWISWLLRNKKQCPKLKEIILLTECHTYVSNTFEYDAMDRTLSEILPRSHNLDLIGFKFTCDRGELDSWLQSHVDAGPNSMLSSFVNMKRLRIDSAYFVRIINPGSRLDLVAQVAGLFPNLDYLEFKEQPDVYQKTDHIPPVVEALRRYSPQVKQVKVNEQVPINIADFQSPEKE</sequence>
<dbReference type="AlphaFoldDB" id="A0A4Q2DQW9"/>
<organism evidence="2 3">
    <name type="scientific">Candolleomyces aberdarensis</name>
    <dbReference type="NCBI Taxonomy" id="2316362"/>
    <lineage>
        <taxon>Eukaryota</taxon>
        <taxon>Fungi</taxon>
        <taxon>Dikarya</taxon>
        <taxon>Basidiomycota</taxon>
        <taxon>Agaricomycotina</taxon>
        <taxon>Agaricomycetes</taxon>
        <taxon>Agaricomycetidae</taxon>
        <taxon>Agaricales</taxon>
        <taxon>Agaricineae</taxon>
        <taxon>Psathyrellaceae</taxon>
        <taxon>Candolleomyces</taxon>
    </lineage>
</organism>
<name>A0A4Q2DQW9_9AGAR</name>
<comment type="caution">
    <text evidence="2">The sequence shown here is derived from an EMBL/GenBank/DDBJ whole genome shotgun (WGS) entry which is preliminary data.</text>
</comment>
<evidence type="ECO:0000313" key="2">
    <source>
        <dbReference type="EMBL" id="RXW22780.1"/>
    </source>
</evidence>
<evidence type="ECO:0000313" key="3">
    <source>
        <dbReference type="Proteomes" id="UP000290288"/>
    </source>
</evidence>
<protein>
    <submittedName>
        <fullName evidence="2">Uncharacterized protein</fullName>
    </submittedName>
</protein>